<feature type="active site" description="Charge relay system" evidence="5">
    <location>
        <position position="510"/>
    </location>
</feature>
<accession>A0ABQ5R4E4</accession>
<dbReference type="SUPFAM" id="SSF52743">
    <property type="entry name" value="Subtilisin-like"/>
    <property type="match status" value="1"/>
</dbReference>
<dbReference type="CDD" id="cd14814">
    <property type="entry name" value="Peptidase_M15"/>
    <property type="match status" value="1"/>
</dbReference>
<dbReference type="PANTHER" id="PTHR43563">
    <property type="entry name" value="AMINE OXIDASE"/>
    <property type="match status" value="1"/>
</dbReference>
<evidence type="ECO:0000259" key="9">
    <source>
        <dbReference type="Pfam" id="PF02557"/>
    </source>
</evidence>
<dbReference type="Gene3D" id="3.30.1380.10">
    <property type="match status" value="1"/>
</dbReference>
<evidence type="ECO:0000256" key="6">
    <source>
        <dbReference type="SAM" id="MobiDB-lite"/>
    </source>
</evidence>
<dbReference type="Proteomes" id="UP001144280">
    <property type="component" value="Unassembled WGS sequence"/>
</dbReference>
<feature type="domain" description="Amine oxidase" evidence="8">
    <location>
        <begin position="599"/>
        <end position="1017"/>
    </location>
</feature>
<gene>
    <name evidence="10" type="ORF">Pa4123_63330</name>
</gene>
<feature type="domain" description="Peptidase S8/S53" evidence="7">
    <location>
        <begin position="105"/>
        <end position="293"/>
    </location>
</feature>
<evidence type="ECO:0000256" key="1">
    <source>
        <dbReference type="ARBA" id="ARBA00005995"/>
    </source>
</evidence>
<evidence type="ECO:0000259" key="8">
    <source>
        <dbReference type="Pfam" id="PF01593"/>
    </source>
</evidence>
<name>A0ABQ5R4E4_9ACTN</name>
<evidence type="ECO:0000313" key="11">
    <source>
        <dbReference type="Proteomes" id="UP001144280"/>
    </source>
</evidence>
<feature type="active site" description="Charge relay system" evidence="5">
    <location>
        <position position="114"/>
    </location>
</feature>
<evidence type="ECO:0000256" key="4">
    <source>
        <dbReference type="ARBA" id="ARBA00022825"/>
    </source>
</evidence>
<feature type="active site" description="Charge relay system" evidence="5">
    <location>
        <position position="189"/>
    </location>
</feature>
<dbReference type="Gene3D" id="2.60.120.1290">
    <property type="match status" value="1"/>
</dbReference>
<reference evidence="10" key="1">
    <citation type="submission" date="2022-12" db="EMBL/GenBank/DDBJ databases">
        <title>New Phytohabitans aurantiacus sp. RD004123 nov., an actinomycete isolated from soil.</title>
        <authorList>
            <person name="Triningsih D.W."/>
            <person name="Harunari E."/>
            <person name="Igarashi Y."/>
        </authorList>
    </citation>
    <scope>NUCLEOTIDE SEQUENCE</scope>
    <source>
        <strain evidence="10">RD004123</strain>
    </source>
</reference>
<comment type="similarity">
    <text evidence="1">Belongs to the flavin monoamine oxidase family.</text>
</comment>
<dbReference type="SUPFAM" id="SSF55166">
    <property type="entry name" value="Hedgehog/DD-peptidase"/>
    <property type="match status" value="1"/>
</dbReference>
<dbReference type="Pfam" id="PF00082">
    <property type="entry name" value="Peptidase_S8"/>
    <property type="match status" value="2"/>
</dbReference>
<evidence type="ECO:0000256" key="5">
    <source>
        <dbReference type="PROSITE-ProRule" id="PRU01240"/>
    </source>
</evidence>
<feature type="domain" description="Peptidase S8/S53" evidence="7">
    <location>
        <begin position="438"/>
        <end position="559"/>
    </location>
</feature>
<dbReference type="InterPro" id="IPR036852">
    <property type="entry name" value="Peptidase_S8/S53_dom_sf"/>
</dbReference>
<dbReference type="InterPro" id="IPR000209">
    <property type="entry name" value="Peptidase_S8/S53_dom"/>
</dbReference>
<dbReference type="PRINTS" id="PR00723">
    <property type="entry name" value="SUBTILISIN"/>
</dbReference>
<dbReference type="InterPro" id="IPR036188">
    <property type="entry name" value="FAD/NAD-bd_sf"/>
</dbReference>
<evidence type="ECO:0000313" key="10">
    <source>
        <dbReference type="EMBL" id="GLI01057.1"/>
    </source>
</evidence>
<dbReference type="InterPro" id="IPR003709">
    <property type="entry name" value="VanY-like_core_dom"/>
</dbReference>
<evidence type="ECO:0000259" key="7">
    <source>
        <dbReference type="Pfam" id="PF00082"/>
    </source>
</evidence>
<feature type="domain" description="D-alanyl-D-alanine carboxypeptidase-like core" evidence="9">
    <location>
        <begin position="1256"/>
        <end position="1397"/>
    </location>
</feature>
<proteinExistence type="inferred from homology"/>
<keyword evidence="4 5" id="KW-0720">Serine protease</keyword>
<dbReference type="SUPFAM" id="SSF51905">
    <property type="entry name" value="FAD/NAD(P)-binding domain"/>
    <property type="match status" value="1"/>
</dbReference>
<keyword evidence="3 5" id="KW-0378">Hydrolase</keyword>
<dbReference type="EMBL" id="BSDI01000040">
    <property type="protein sequence ID" value="GLI01057.1"/>
    <property type="molecule type" value="Genomic_DNA"/>
</dbReference>
<dbReference type="InterPro" id="IPR009045">
    <property type="entry name" value="Zn_M74/Hedgehog-like"/>
</dbReference>
<comment type="similarity">
    <text evidence="5">Belongs to the peptidase S8 family.</text>
</comment>
<dbReference type="Pfam" id="PF02557">
    <property type="entry name" value="VanY"/>
    <property type="match status" value="1"/>
</dbReference>
<dbReference type="InterPro" id="IPR023828">
    <property type="entry name" value="Peptidase_S8_Ser-AS"/>
</dbReference>
<evidence type="ECO:0000256" key="2">
    <source>
        <dbReference type="ARBA" id="ARBA00022670"/>
    </source>
</evidence>
<dbReference type="PROSITE" id="PS51892">
    <property type="entry name" value="SUBTILASE"/>
    <property type="match status" value="1"/>
</dbReference>
<dbReference type="Gene3D" id="3.50.50.60">
    <property type="entry name" value="FAD/NAD(P)-binding domain"/>
    <property type="match status" value="1"/>
</dbReference>
<dbReference type="InterPro" id="IPR002937">
    <property type="entry name" value="Amino_oxidase"/>
</dbReference>
<dbReference type="Pfam" id="PF01593">
    <property type="entry name" value="Amino_oxidase"/>
    <property type="match status" value="1"/>
</dbReference>
<sequence>MDPALRELARRGDPGDEVAVILRLRDPARTPPDARVVCRFGDVVTARVRRGELARVWADTITVSVKAPHWYTPDLEPPDAPTMEVEAGATMPGDIGRSSGLPWTGKGIVVGFVDWGLDVQHAALRHSGGGGTRVEALWLQGSSGPGAPSSYGYGRVFDASDIDAALREDDPYAMLGYHPADFDAGLGAHGTHTTGIACGNGIGGGQPGFASDAAIVFVNPGRHDRIAPLGSSVELLEALDFIVRKAAGRACVINLSLGRHAGEHTGRSLVERAMDHLVSAVPGRAIVQSCGNYAERRTHTSWRMRPGGEHSFRLDIDPNDLTLNELDLWYPGVDRITVRLSTSDRKYSLTVPPGEHGSISIDGREAARVYHRVGDPQNGDCQVSAYLEPTPTVSRWVVTLTADDIVDGRMHGWIERDGACRGCQTRFTEADADPRTTLGSIANGRRTFVVAAYDSHHADRPPARFSSSGPTRDGRGVPLIAAPGVLVLGPRSRPRGSTPGPAYVRMSGTSMAAPAVTATVAMLFEAAGRKLSIEETRLAVLASCDPPAENADRDRLGNGYLNPVAATRRLATGFGTSVASEVADASYAHLPVAVVGGGFAGLAAAWHLTRTGFPVTVFEASGRLGGRVRTDADLVPGKVLEAGAELIGDNHPTWHRLAATFGLHLQPLGRSGPARTRLGNHFLTPKQVADAERQITRVQTLIGREAQAVPFDQPWTAPDAAGLDALSVADRLSRPDMFGRTGTIARRLFDLVAANDQCAPVAEQSYLGLLAAVRAHTIDGNVRGYWTRTETRRCKGGNEQLATHLAKSLPDVRLNTPVSSIEIHSDGARLTYEGDGVCTSAPFAYVVLALPPAVWPSIHSNPPFTPADFTIRHGPAVKFIGAFTSNHWGSPNVLWDQVGSVWEGTDNQRQPKNGFALSTYSGDGLVLDAAHYPHRLEEIFPGYRKRLTARLFADWPNERWIGTGYANPALGQVTTVLRNLSRPYQGRLFFAGEQTSPGFFGYMEGALQSGNRAAELITAAACDPHRPPYAPTEGEDVVRGPAGLITGPTSDSEHLTPAQLFDAFAAGTGQIPGPIAATLSLVAGPRATRLPALRPGDLMLTRGRGSPFAAVAVVATPTLRVREALTPAGYVVDSPLPGRYVHVMAMGPHRQARRVTDPVGVVLDHVMILRPQAPQELSTEDAQTQERWTSTEAQVRFREAVLDAHIARQARRRGSPGRDLGPEELAPVAGTEISMRRDAAQAAGRMLAAANTALTAAHAAGDADAGHTVRVTASSGYRDRSHQTRLWRKYFTSYYDDTRQARDALPGGPHSDAAVGYLLEVFRIPARIAAPGYSNHQNGIAIDLMQERTKGHGIRNSTAAPAVQAWRTTWLYRWLRANAASFGYSPYEREPWHWEHRPAES</sequence>
<protein>
    <submittedName>
        <fullName evidence="10">Uncharacterized protein</fullName>
    </submittedName>
</protein>
<dbReference type="Gene3D" id="1.10.405.10">
    <property type="entry name" value="Guanine Nucleotide Dissociation Inhibitor, domain 1"/>
    <property type="match status" value="1"/>
</dbReference>
<dbReference type="InterPro" id="IPR015500">
    <property type="entry name" value="Peptidase_S8_subtilisin-rel"/>
</dbReference>
<keyword evidence="11" id="KW-1185">Reference proteome</keyword>
<organism evidence="10 11">
    <name type="scientific">Phytohabitans aurantiacus</name>
    <dbReference type="NCBI Taxonomy" id="3016789"/>
    <lineage>
        <taxon>Bacteria</taxon>
        <taxon>Bacillati</taxon>
        <taxon>Actinomycetota</taxon>
        <taxon>Actinomycetes</taxon>
        <taxon>Micromonosporales</taxon>
        <taxon>Micromonosporaceae</taxon>
    </lineage>
</organism>
<dbReference type="PANTHER" id="PTHR43563:SF1">
    <property type="entry name" value="AMINE OXIDASE [FLAVIN-CONTAINING] B"/>
    <property type="match status" value="1"/>
</dbReference>
<feature type="region of interest" description="Disordered" evidence="6">
    <location>
        <begin position="1031"/>
        <end position="1051"/>
    </location>
</feature>
<comment type="caution">
    <text evidence="10">The sequence shown here is derived from an EMBL/GenBank/DDBJ whole genome shotgun (WGS) entry which is preliminary data.</text>
</comment>
<keyword evidence="2 5" id="KW-0645">Protease</keyword>
<dbReference type="Gene3D" id="3.90.660.10">
    <property type="match status" value="1"/>
</dbReference>
<dbReference type="PROSITE" id="PS00138">
    <property type="entry name" value="SUBTILASE_SER"/>
    <property type="match status" value="1"/>
</dbReference>
<dbReference type="Gene3D" id="3.40.50.200">
    <property type="entry name" value="Peptidase S8/S53 domain"/>
    <property type="match status" value="1"/>
</dbReference>
<evidence type="ECO:0000256" key="3">
    <source>
        <dbReference type="ARBA" id="ARBA00022801"/>
    </source>
</evidence>
<dbReference type="InterPro" id="IPR050703">
    <property type="entry name" value="Flavin_MAO"/>
</dbReference>